<dbReference type="InterPro" id="IPR016187">
    <property type="entry name" value="CTDL_fold"/>
</dbReference>
<accession>A0A8B7P5S6</accession>
<protein>
    <submittedName>
        <fullName evidence="2">Uncharacterized protein LOC108676809</fullName>
    </submittedName>
</protein>
<keyword evidence="1" id="KW-1185">Reference proteome</keyword>
<name>A0A8B7P5S6_HYAAZ</name>
<reference evidence="2" key="1">
    <citation type="submission" date="2025-08" db="UniProtKB">
        <authorList>
            <consortium name="RefSeq"/>
        </authorList>
    </citation>
    <scope>IDENTIFICATION</scope>
    <source>
        <tissue evidence="2">Whole organism</tissue>
    </source>
</reference>
<dbReference type="SUPFAM" id="SSF56436">
    <property type="entry name" value="C-type lectin-like"/>
    <property type="match status" value="1"/>
</dbReference>
<evidence type="ECO:0000313" key="1">
    <source>
        <dbReference type="Proteomes" id="UP000694843"/>
    </source>
</evidence>
<organism evidence="1 2">
    <name type="scientific">Hyalella azteca</name>
    <name type="common">Amphipod</name>
    <dbReference type="NCBI Taxonomy" id="294128"/>
    <lineage>
        <taxon>Eukaryota</taxon>
        <taxon>Metazoa</taxon>
        <taxon>Ecdysozoa</taxon>
        <taxon>Arthropoda</taxon>
        <taxon>Crustacea</taxon>
        <taxon>Multicrustacea</taxon>
        <taxon>Malacostraca</taxon>
        <taxon>Eumalacostraca</taxon>
        <taxon>Peracarida</taxon>
        <taxon>Amphipoda</taxon>
        <taxon>Senticaudata</taxon>
        <taxon>Talitrida</taxon>
        <taxon>Talitroidea</taxon>
        <taxon>Hyalellidae</taxon>
        <taxon>Hyalella</taxon>
    </lineage>
</organism>
<dbReference type="AlphaFoldDB" id="A0A8B7P5S6"/>
<proteinExistence type="predicted"/>
<dbReference type="Proteomes" id="UP000694843">
    <property type="component" value="Unplaced"/>
</dbReference>
<dbReference type="RefSeq" id="XP_018020436.1">
    <property type="nucleotide sequence ID" value="XM_018164947.1"/>
</dbReference>
<sequence>MVASRATCSRRAGESGCGSALWTRVDWVKLNSSGTSTDIIACANAAFARNALMFKINGSCYASGRIVYDVENDEQDCGDAPAEVVYVMTPLPGQLIGDTFLFYNESSADGCLLSNSDNTGHVFDDSENTPYDSGLMPQKLTCCNEIIAGHCVEIASRPASTYFSYCEAKTRCEALGLQLASYELETNPGIQTYAHEKLGPIAADMPFWVNTQREEGGYYRWLPDGQNNTIPIAGSDDPLAKCAGFNAAFKTILTFRCKNLNNSPKAICIGPNTSLKKC</sequence>
<dbReference type="KEGG" id="hazt:108676809"/>
<gene>
    <name evidence="2" type="primary">LOC108676809</name>
</gene>
<evidence type="ECO:0000313" key="2">
    <source>
        <dbReference type="RefSeq" id="XP_018020436.1"/>
    </source>
</evidence>
<dbReference type="GeneID" id="108676809"/>